<reference evidence="2" key="2">
    <citation type="submission" date="2015-02" db="EMBL/GenBank/DDBJ databases">
        <authorList>
            <person name="Chooi Y.-H."/>
        </authorList>
    </citation>
    <scope>NUCLEOTIDE SEQUENCE</scope>
</reference>
<name>A0A0P0DQE8_9ARAC</name>
<sequence length="90" mass="9909">MKCIIALTVLATLVLAAQGEYCGNIPQCGEGTCCTGGSFNRHCQLLSEDGTPCEKPNKYNEYRFSCPCKEGLICSDIFYCQKAQEEQTQI</sequence>
<accession>A0A0P0DQE8</accession>
<feature type="signal peptide" evidence="1">
    <location>
        <begin position="1"/>
        <end position="19"/>
    </location>
</feature>
<evidence type="ECO:0000256" key="1">
    <source>
        <dbReference type="SAM" id="SignalP"/>
    </source>
</evidence>
<organism evidence="2">
    <name type="scientific">Dolomedes sulfureus</name>
    <dbReference type="NCBI Taxonomy" id="492288"/>
    <lineage>
        <taxon>Eukaryota</taxon>
        <taxon>Metazoa</taxon>
        <taxon>Ecdysozoa</taxon>
        <taxon>Arthropoda</taxon>
        <taxon>Chelicerata</taxon>
        <taxon>Arachnida</taxon>
        <taxon>Araneae</taxon>
        <taxon>Araneomorphae</taxon>
        <taxon>Entelegynae</taxon>
        <taxon>Lycosoidea</taxon>
        <taxon>Pisauridae</taxon>
        <taxon>Dolomedes</taxon>
    </lineage>
</organism>
<reference evidence="2" key="1">
    <citation type="journal article" date="2015" name="PLoS ONE">
        <title>A Comparative Analysis of the Venom Gland Transcriptomes of the Fishing Spiders Dolomedes mizhoanus and Dolomedes sulfurous.</title>
        <authorList>
            <person name="Xu X."/>
            <person name="Wang H."/>
            <person name="Zhang F."/>
            <person name="Hu Z."/>
            <person name="Liang S."/>
            <person name="Liu Z."/>
        </authorList>
    </citation>
    <scope>NUCLEOTIDE SEQUENCE</scope>
</reference>
<evidence type="ECO:0000313" key="2">
    <source>
        <dbReference type="EMBL" id="ALJ10868.1"/>
    </source>
</evidence>
<dbReference type="EMBL" id="KP777726">
    <property type="protein sequence ID" value="ALJ10868.1"/>
    <property type="molecule type" value="mRNA"/>
</dbReference>
<feature type="chain" id="PRO_5006044073" evidence="1">
    <location>
        <begin position="20"/>
        <end position="90"/>
    </location>
</feature>
<keyword evidence="1" id="KW-0732">Signal</keyword>
<dbReference type="AlphaFoldDB" id="A0A0P0DQE8"/>
<protein>
    <submittedName>
        <fullName evidence="2">Cystine knot toxin</fullName>
    </submittedName>
</protein>
<proteinExistence type="evidence at transcript level"/>
<dbReference type="Gene3D" id="2.10.80.10">
    <property type="entry name" value="Lipase, subunit A"/>
    <property type="match status" value="1"/>
</dbReference>